<dbReference type="AlphaFoldDB" id="A0AAE4CZL8"/>
<proteinExistence type="predicted"/>
<dbReference type="RefSeq" id="WP_310423770.1">
    <property type="nucleotide sequence ID" value="NZ_JAVDYC010000001.1"/>
</dbReference>
<organism evidence="1 2">
    <name type="scientific">Catenuloplanes niger</name>
    <dbReference type="NCBI Taxonomy" id="587534"/>
    <lineage>
        <taxon>Bacteria</taxon>
        <taxon>Bacillati</taxon>
        <taxon>Actinomycetota</taxon>
        <taxon>Actinomycetes</taxon>
        <taxon>Micromonosporales</taxon>
        <taxon>Micromonosporaceae</taxon>
        <taxon>Catenuloplanes</taxon>
    </lineage>
</organism>
<accession>A0AAE4CZL8</accession>
<name>A0AAE4CZL8_9ACTN</name>
<sequence length="58" mass="5803">MPISLGLPSIRSHALISRARARRAAILPPVSAAVVAPLGAGPPAGGVTAYPLGVSWYA</sequence>
<comment type="caution">
    <text evidence="1">The sequence shown here is derived from an EMBL/GenBank/DDBJ whole genome shotgun (WGS) entry which is preliminary data.</text>
</comment>
<reference evidence="1 2" key="1">
    <citation type="submission" date="2023-07" db="EMBL/GenBank/DDBJ databases">
        <title>Sequencing the genomes of 1000 actinobacteria strains.</title>
        <authorList>
            <person name="Klenk H.-P."/>
        </authorList>
    </citation>
    <scope>NUCLEOTIDE SEQUENCE [LARGE SCALE GENOMIC DNA]</scope>
    <source>
        <strain evidence="1 2">DSM 44711</strain>
    </source>
</reference>
<gene>
    <name evidence="1" type="ORF">J2S44_007279</name>
</gene>
<dbReference type="EMBL" id="JAVDYC010000001">
    <property type="protein sequence ID" value="MDR7327029.1"/>
    <property type="molecule type" value="Genomic_DNA"/>
</dbReference>
<dbReference type="Proteomes" id="UP001183629">
    <property type="component" value="Unassembled WGS sequence"/>
</dbReference>
<evidence type="ECO:0000313" key="1">
    <source>
        <dbReference type="EMBL" id="MDR7327029.1"/>
    </source>
</evidence>
<protein>
    <submittedName>
        <fullName evidence="1">Uncharacterized protein</fullName>
    </submittedName>
</protein>
<keyword evidence="2" id="KW-1185">Reference proteome</keyword>
<evidence type="ECO:0000313" key="2">
    <source>
        <dbReference type="Proteomes" id="UP001183629"/>
    </source>
</evidence>